<evidence type="ECO:0000256" key="9">
    <source>
        <dbReference type="RuleBase" id="RU003794"/>
    </source>
</evidence>
<reference evidence="14" key="1">
    <citation type="submission" date="2017-01" db="EMBL/GenBank/DDBJ databases">
        <title>Novel pathways for hydrocarbon cycling and metabolic interdependencies in hydrothermal sediment communities.</title>
        <authorList>
            <person name="Dombrowski N."/>
            <person name="Seitz K."/>
            <person name="Teske A."/>
            <person name="Baker B."/>
        </authorList>
    </citation>
    <scope>NUCLEOTIDE SEQUENCE [LARGE SCALE GENOMIC DNA]</scope>
</reference>
<evidence type="ECO:0000259" key="12">
    <source>
        <dbReference type="Pfam" id="PF06750"/>
    </source>
</evidence>
<dbReference type="InterPro" id="IPR050882">
    <property type="entry name" value="Prepilin_peptidase/N-MTase"/>
</dbReference>
<name>A0A1V4QF41_UNCW3</name>
<dbReference type="PANTHER" id="PTHR30487">
    <property type="entry name" value="TYPE 4 PREPILIN-LIKE PROTEINS LEADER PEPTIDE-PROCESSING ENZYME"/>
    <property type="match status" value="1"/>
</dbReference>
<feature type="domain" description="Prepilin peptidase A24 N-terminal" evidence="12">
    <location>
        <begin position="11"/>
        <end position="93"/>
    </location>
</feature>
<organism evidence="13 14">
    <name type="scientific">candidate division WOR-3 bacterium 4484_100</name>
    <dbReference type="NCBI Taxonomy" id="1936077"/>
    <lineage>
        <taxon>Bacteria</taxon>
        <taxon>Bacteria division WOR-3</taxon>
    </lineage>
</organism>
<dbReference type="Proteomes" id="UP000191663">
    <property type="component" value="Unassembled WGS sequence"/>
</dbReference>
<keyword evidence="5 9" id="KW-0812">Transmembrane</keyword>
<keyword evidence="6 10" id="KW-1133">Transmembrane helix</keyword>
<keyword evidence="9" id="KW-0378">Hydrolase</keyword>
<dbReference type="GO" id="GO:0005886">
    <property type="term" value="C:plasma membrane"/>
    <property type="evidence" value="ECO:0007669"/>
    <property type="project" value="UniProtKB-SubCell"/>
</dbReference>
<keyword evidence="9" id="KW-0511">Multifunctional enzyme</keyword>
<feature type="transmembrane region" description="Helical" evidence="10">
    <location>
        <begin position="123"/>
        <end position="142"/>
    </location>
</feature>
<dbReference type="GO" id="GO:0032259">
    <property type="term" value="P:methylation"/>
    <property type="evidence" value="ECO:0007669"/>
    <property type="project" value="UniProtKB-KW"/>
</dbReference>
<dbReference type="InterPro" id="IPR010627">
    <property type="entry name" value="Prepilin_pept_A24_N"/>
</dbReference>
<feature type="transmembrane region" description="Helical" evidence="10">
    <location>
        <begin position="98"/>
        <end position="116"/>
    </location>
</feature>
<comment type="similarity">
    <text evidence="2 8">Belongs to the peptidase A24 family.</text>
</comment>
<dbReference type="PRINTS" id="PR00864">
    <property type="entry name" value="PREPILNPTASE"/>
</dbReference>
<dbReference type="GO" id="GO:0004190">
    <property type="term" value="F:aspartic-type endopeptidase activity"/>
    <property type="evidence" value="ECO:0007669"/>
    <property type="project" value="UniProtKB-EC"/>
</dbReference>
<evidence type="ECO:0000256" key="8">
    <source>
        <dbReference type="RuleBase" id="RU003793"/>
    </source>
</evidence>
<feature type="transmembrane region" description="Helical" evidence="10">
    <location>
        <begin position="148"/>
        <end position="169"/>
    </location>
</feature>
<evidence type="ECO:0000259" key="11">
    <source>
        <dbReference type="Pfam" id="PF01478"/>
    </source>
</evidence>
<feature type="domain" description="Prepilin type IV endopeptidase peptidase" evidence="11">
    <location>
        <begin position="105"/>
        <end position="211"/>
    </location>
</feature>
<dbReference type="EC" id="3.4.23.43" evidence="9"/>
<dbReference type="EC" id="2.1.1.-" evidence="9"/>
<dbReference type="GO" id="GO:0008168">
    <property type="term" value="F:methyltransferase activity"/>
    <property type="evidence" value="ECO:0007669"/>
    <property type="project" value="UniProtKB-KW"/>
</dbReference>
<gene>
    <name evidence="13" type="ORF">BXT86_04350</name>
</gene>
<dbReference type="Pfam" id="PF01478">
    <property type="entry name" value="Peptidase_A24"/>
    <property type="match status" value="1"/>
</dbReference>
<proteinExistence type="inferred from homology"/>
<evidence type="ECO:0000256" key="2">
    <source>
        <dbReference type="ARBA" id="ARBA00005801"/>
    </source>
</evidence>
<dbReference type="Gene3D" id="1.20.120.1220">
    <property type="match status" value="1"/>
</dbReference>
<dbReference type="InterPro" id="IPR014032">
    <property type="entry name" value="Peptidase_A24A_bac"/>
</dbReference>
<sequence length="255" mass="28560">MILLNKIFIFIFGTLIGSFLNVLIYRIPRRISIIKPNSFCPNCHRPIRWYENIPILSFIMLRGRCAGCRKRISIHYPLVELITGLLLFYSYLHYQLSIQFFFYSFFFCSLIVISGIDFSHQVIPDFISIPGIVLGILLQILTKNFLSGIIGLGFGGGLILLIRVFGGYVYKKEVMGLGDVFLTAMIGAFIGFPLIIPAIFIASLVGALFGLLYIKATHQTRDVPIPFGPFLGVGGILALLFRSQILSLLFCIGHP</sequence>
<dbReference type="AlphaFoldDB" id="A0A1V4QF41"/>
<evidence type="ECO:0000256" key="7">
    <source>
        <dbReference type="ARBA" id="ARBA00023136"/>
    </source>
</evidence>
<keyword evidence="9" id="KW-0808">Transferase</keyword>
<dbReference type="GO" id="GO:0006465">
    <property type="term" value="P:signal peptide processing"/>
    <property type="evidence" value="ECO:0007669"/>
    <property type="project" value="TreeGrafter"/>
</dbReference>
<evidence type="ECO:0000256" key="5">
    <source>
        <dbReference type="ARBA" id="ARBA00022692"/>
    </source>
</evidence>
<evidence type="ECO:0000256" key="10">
    <source>
        <dbReference type="SAM" id="Phobius"/>
    </source>
</evidence>
<dbReference type="EMBL" id="MUKB01000071">
    <property type="protein sequence ID" value="OPX17842.1"/>
    <property type="molecule type" value="Genomic_DNA"/>
</dbReference>
<dbReference type="InterPro" id="IPR000045">
    <property type="entry name" value="Prepilin_IV_endopep_pep"/>
</dbReference>
<feature type="transmembrane region" description="Helical" evidence="10">
    <location>
        <begin position="74"/>
        <end position="92"/>
    </location>
</feature>
<comment type="catalytic activity">
    <reaction evidence="9">
        <text>Typically cleaves a -Gly-|-Phe- bond to release an N-terminal, basic peptide of 5-8 residues from type IV prepilin, and then N-methylates the new N-terminal amino group, the methyl donor being S-adenosyl-L-methionine.</text>
        <dbReference type="EC" id="3.4.23.43"/>
    </reaction>
</comment>
<evidence type="ECO:0000256" key="3">
    <source>
        <dbReference type="ARBA" id="ARBA00022475"/>
    </source>
</evidence>
<evidence type="ECO:0000256" key="4">
    <source>
        <dbReference type="ARBA" id="ARBA00022519"/>
    </source>
</evidence>
<evidence type="ECO:0000313" key="13">
    <source>
        <dbReference type="EMBL" id="OPX17842.1"/>
    </source>
</evidence>
<evidence type="ECO:0000256" key="6">
    <source>
        <dbReference type="ARBA" id="ARBA00022989"/>
    </source>
</evidence>
<keyword evidence="7 10" id="KW-0472">Membrane</keyword>
<comment type="subcellular location">
    <subcellularLocation>
        <location evidence="1">Cell inner membrane</location>
        <topology evidence="1">Multi-pass membrane protein</topology>
    </subcellularLocation>
    <subcellularLocation>
        <location evidence="9">Cell membrane</location>
        <topology evidence="9">Multi-pass membrane protein</topology>
    </subcellularLocation>
</comment>
<keyword evidence="3" id="KW-1003">Cell membrane</keyword>
<evidence type="ECO:0000313" key="14">
    <source>
        <dbReference type="Proteomes" id="UP000191663"/>
    </source>
</evidence>
<accession>A0A1V4QF41</accession>
<protein>
    <recommendedName>
        <fullName evidence="9">Prepilin leader peptidase/N-methyltransferase</fullName>
        <ecNumber evidence="9">2.1.1.-</ecNumber>
        <ecNumber evidence="9">3.4.23.43</ecNumber>
    </recommendedName>
</protein>
<keyword evidence="4" id="KW-0997">Cell inner membrane</keyword>
<keyword evidence="9" id="KW-0645">Protease</keyword>
<comment type="function">
    <text evidence="9">Plays an essential role in type IV pili and type II pseudopili formation by proteolytically removing the leader sequence from substrate proteins and subsequently monomethylating the alpha-amino group of the newly exposed N-terminal phenylalanine.</text>
</comment>
<feature type="transmembrane region" description="Helical" evidence="10">
    <location>
        <begin position="181"/>
        <end position="214"/>
    </location>
</feature>
<keyword evidence="9" id="KW-0489">Methyltransferase</keyword>
<feature type="transmembrane region" description="Helical" evidence="10">
    <location>
        <begin position="6"/>
        <end position="25"/>
    </location>
</feature>
<comment type="caution">
    <text evidence="13">The sequence shown here is derived from an EMBL/GenBank/DDBJ whole genome shotgun (WGS) entry which is preliminary data.</text>
</comment>
<dbReference type="Pfam" id="PF06750">
    <property type="entry name" value="A24_N_bact"/>
    <property type="match status" value="1"/>
</dbReference>
<evidence type="ECO:0000256" key="1">
    <source>
        <dbReference type="ARBA" id="ARBA00004429"/>
    </source>
</evidence>
<dbReference type="PANTHER" id="PTHR30487:SF0">
    <property type="entry name" value="PREPILIN LEADER PEPTIDASE_N-METHYLTRANSFERASE-RELATED"/>
    <property type="match status" value="1"/>
</dbReference>
<feature type="transmembrane region" description="Helical" evidence="10">
    <location>
        <begin position="226"/>
        <end position="252"/>
    </location>
</feature>